<dbReference type="PROSITE" id="PS50157">
    <property type="entry name" value="ZINC_FINGER_C2H2_2"/>
    <property type="match status" value="12"/>
</dbReference>
<feature type="compositionally biased region" description="Low complexity" evidence="10">
    <location>
        <begin position="950"/>
        <end position="963"/>
    </location>
</feature>
<keyword evidence="3" id="KW-0677">Repeat</keyword>
<evidence type="ECO:0000313" key="13">
    <source>
        <dbReference type="Proteomes" id="UP000479190"/>
    </source>
</evidence>
<evidence type="ECO:0000256" key="6">
    <source>
        <dbReference type="ARBA" id="ARBA00023015"/>
    </source>
</evidence>
<reference evidence="12 13" key="1">
    <citation type="submission" date="2020-02" db="EMBL/GenBank/DDBJ databases">
        <authorList>
            <person name="Ferguson B K."/>
        </authorList>
    </citation>
    <scope>NUCLEOTIDE SEQUENCE [LARGE SCALE GENOMIC DNA]</scope>
</reference>
<dbReference type="OrthoDB" id="7685779at2759"/>
<dbReference type="FunFam" id="3.30.160.60:FF:000688">
    <property type="entry name" value="zinc finger protein 197 isoform X1"/>
    <property type="match status" value="1"/>
</dbReference>
<dbReference type="SUPFAM" id="SSF57667">
    <property type="entry name" value="beta-beta-alpha zinc fingers"/>
    <property type="match status" value="6"/>
</dbReference>
<dbReference type="FunFam" id="3.30.160.60:FF:000012">
    <property type="entry name" value="RB-associated KRAB zinc finger protein-like"/>
    <property type="match status" value="1"/>
</dbReference>
<name>A0A6H5J1D9_9HYME</name>
<feature type="compositionally biased region" description="Basic and acidic residues" evidence="10">
    <location>
        <begin position="155"/>
        <end position="169"/>
    </location>
</feature>
<evidence type="ECO:0000256" key="1">
    <source>
        <dbReference type="ARBA" id="ARBA00004123"/>
    </source>
</evidence>
<feature type="domain" description="C2H2-type" evidence="11">
    <location>
        <begin position="1637"/>
        <end position="1665"/>
    </location>
</feature>
<dbReference type="FunFam" id="3.30.160.60:FF:000100">
    <property type="entry name" value="Zinc finger 45-like"/>
    <property type="match status" value="1"/>
</dbReference>
<feature type="compositionally biased region" description="Low complexity" evidence="10">
    <location>
        <begin position="22"/>
        <end position="34"/>
    </location>
</feature>
<comment type="subcellular location">
    <subcellularLocation>
        <location evidence="1">Nucleus</location>
    </subcellularLocation>
</comment>
<dbReference type="Gene3D" id="3.30.160.60">
    <property type="entry name" value="Classic Zinc Finger"/>
    <property type="match status" value="11"/>
</dbReference>
<dbReference type="GO" id="GO:0005634">
    <property type="term" value="C:nucleus"/>
    <property type="evidence" value="ECO:0007669"/>
    <property type="project" value="UniProtKB-SubCell"/>
</dbReference>
<dbReference type="GO" id="GO:0008270">
    <property type="term" value="F:zinc ion binding"/>
    <property type="evidence" value="ECO:0007669"/>
    <property type="project" value="UniProtKB-KW"/>
</dbReference>
<feature type="domain" description="C2H2-type" evidence="11">
    <location>
        <begin position="1724"/>
        <end position="1747"/>
    </location>
</feature>
<feature type="domain" description="C2H2-type" evidence="11">
    <location>
        <begin position="1405"/>
        <end position="1433"/>
    </location>
</feature>
<evidence type="ECO:0000259" key="11">
    <source>
        <dbReference type="PROSITE" id="PS50157"/>
    </source>
</evidence>
<keyword evidence="13" id="KW-1185">Reference proteome</keyword>
<evidence type="ECO:0000256" key="7">
    <source>
        <dbReference type="ARBA" id="ARBA00023163"/>
    </source>
</evidence>
<organism evidence="12 13">
    <name type="scientific">Trichogramma brassicae</name>
    <dbReference type="NCBI Taxonomy" id="86971"/>
    <lineage>
        <taxon>Eukaryota</taxon>
        <taxon>Metazoa</taxon>
        <taxon>Ecdysozoa</taxon>
        <taxon>Arthropoda</taxon>
        <taxon>Hexapoda</taxon>
        <taxon>Insecta</taxon>
        <taxon>Pterygota</taxon>
        <taxon>Neoptera</taxon>
        <taxon>Endopterygota</taxon>
        <taxon>Hymenoptera</taxon>
        <taxon>Apocrita</taxon>
        <taxon>Proctotrupomorpha</taxon>
        <taxon>Chalcidoidea</taxon>
        <taxon>Trichogrammatidae</taxon>
        <taxon>Trichogramma</taxon>
    </lineage>
</organism>
<keyword evidence="2" id="KW-0479">Metal-binding</keyword>
<feature type="domain" description="C2H2-type" evidence="11">
    <location>
        <begin position="1695"/>
        <end position="1723"/>
    </location>
</feature>
<keyword evidence="6" id="KW-0805">Transcription regulation</keyword>
<accession>A0A6H5J1D9</accession>
<evidence type="ECO:0000256" key="10">
    <source>
        <dbReference type="SAM" id="MobiDB-lite"/>
    </source>
</evidence>
<feature type="domain" description="C2H2-type" evidence="11">
    <location>
        <begin position="1550"/>
        <end position="1578"/>
    </location>
</feature>
<dbReference type="InterPro" id="IPR050826">
    <property type="entry name" value="Krueppel_C2H2_ZnFinger"/>
</dbReference>
<gene>
    <name evidence="12" type="ORF">TBRA_LOCUS15516</name>
</gene>
<dbReference type="EMBL" id="CADCXV010001361">
    <property type="protein sequence ID" value="CAB0043928.1"/>
    <property type="molecule type" value="Genomic_DNA"/>
</dbReference>
<feature type="compositionally biased region" description="Basic and acidic residues" evidence="10">
    <location>
        <begin position="554"/>
        <end position="566"/>
    </location>
</feature>
<keyword evidence="7" id="KW-0804">Transcription</keyword>
<evidence type="ECO:0000256" key="8">
    <source>
        <dbReference type="ARBA" id="ARBA00023242"/>
    </source>
</evidence>
<feature type="domain" description="C2H2-type" evidence="11">
    <location>
        <begin position="1434"/>
        <end position="1462"/>
    </location>
</feature>
<keyword evidence="8" id="KW-0539">Nucleus</keyword>
<proteinExistence type="predicted"/>
<evidence type="ECO:0000256" key="4">
    <source>
        <dbReference type="ARBA" id="ARBA00022771"/>
    </source>
</evidence>
<feature type="domain" description="C2H2-type" evidence="11">
    <location>
        <begin position="1608"/>
        <end position="1636"/>
    </location>
</feature>
<evidence type="ECO:0000256" key="9">
    <source>
        <dbReference type="PROSITE-ProRule" id="PRU00042"/>
    </source>
</evidence>
<feature type="compositionally biased region" description="Polar residues" evidence="10">
    <location>
        <begin position="989"/>
        <end position="1005"/>
    </location>
</feature>
<dbReference type="InterPro" id="IPR036236">
    <property type="entry name" value="Znf_C2H2_sf"/>
</dbReference>
<dbReference type="SMART" id="SM00355">
    <property type="entry name" value="ZnF_C2H2"/>
    <property type="match status" value="12"/>
</dbReference>
<evidence type="ECO:0000313" key="12">
    <source>
        <dbReference type="EMBL" id="CAB0043928.1"/>
    </source>
</evidence>
<feature type="region of interest" description="Disordered" evidence="10">
    <location>
        <begin position="532"/>
        <end position="570"/>
    </location>
</feature>
<dbReference type="Proteomes" id="UP000479190">
    <property type="component" value="Unassembled WGS sequence"/>
</dbReference>
<sequence>MSAGLLDLQALSKSSEPLENTPMSSWLRSSQPSSPAMVIPPPPVAVITKRIVEAPLMAKDAPVPSLKEFATGSQDEKMIRLEGLIRGLAGYVKDRRKPATQLQRFSSCLTRAFAALQKTMECTEVPSSQEAVVAASTPSSKRKKRPATSPPEVVAAEKRATGPHAHEQVVDANNNAAVSEETFTVVKGRRGRRRDAHQAGEVERGSQPSRPRQRKVRLRPDAIVGEPPYAIVVKAAGTTTYADILRKLYAEPALQETVGKSVQCIRRSASGAMVLQLRKGVQNASALGTELDGVLGDAATASALRHKTALEIRDLDECATKAEICTALGHQLGTTNLDPDVVRSLRKAYAGTQTAVIDLPDELAAEALKLGHLRVGWVSCRVRERAEASRCFRCWEFNHVAARCAGPDRSKLCYRSAQNLLSQTVRELGINVAIVCDQYKNPGPHYTWIADSNRQAAIWVRGGLPVQDRPSRPLPFFTWAPCQRRVHLQRIRSTETLQRRVFRSAGKRGGGGPAQEAPHHCGRFQCLVDGVGQQRETKTPRRRPPRRALCPGRRAAEHRTHADLHRSAGQLHHRPLLRQRLDSLTPRVAGWQVEREVFTNSDHRAITFNLSAHRPHRSSAGPRRRWCARKLDVEAFSEQLSGARIPNANATPGHPEDMAAALITAITEACSVSMPSGGGRRRRHKPVYWWTDEIAALRRQCLRARRLAQRARGRAAEEARLADFAIAKSRLRAAIEESKRRCWSALCNEVDRDVWGRPYGTVMSRLRGPRATPPREPTLVRRTVAALFPTVTEALIRPPAGPAGAVIPGVTLEELRGACTRIRDGAAPGPDGVPNRALKLAVVLRPDAFLRVYSACLSGGVFPSPWKRQRLMCCCRSRAGRLMLLHHTVRCACSTRRARSSRGSYADVWRGTRRPQTAFRITSTDFGEEDRPSTPSSPSPLRPGRRSEARGAAASTAPSSPSTFETRSTRRGGTTSSPRSSEFARPSTCRRSSTATSKPECWNTTPMMARSPVVSRLAFLKARSSARSCGTRAIARVRDALWGLGLETADHKTEALLFSRKRRLETIIIEVGDCFIASSPCIRYLGTQLDARLTFNDHLIAASEKASKVAGALSQIMPTIGGPRSSRRRLYANVIDSILLYGAPIWSCGLGARAGLRRAEAIHRRACLRVISGRPHLSYDATYVLASIPPLALLADERSRLHQRHHEDARAEERQETLRRWQSQWDRSPKGRWTHRLIPNIRSWIERRHGEVDYHLTQLLSGHGYFKHHSQRYDHNASADCPACPLTVENAEHVFFNCPRFEEGREKLHRQLQETRPLRAPPLKRLALLHSSPPCADGQSARSCFLYKRGARPSKRSRLSAAGQSTSTCCVVPACASRPPARAHRLSSSRSRRRALEIHGGRKDYACEKCEQKFGLKSNLIRHQKAVHDGRKDYTCDNCEKKFANKSNLLLHQRTVHEGRQDYACNKCEKKFGRKPHLLRHRREVHEGRKDYACDECGKKFSQNSDLFRHQKSVHEGRKDFACDKCEKKFVEKSKLIRHLKIVHEGRKVYECDNCEKKFGQKSYLLIHQRTVHEGRKDFACDKCEKKFGHKSDLLKHQRTVHEDRKDFACDKCERMFGFKTHLLIHQSAVHEGRRDHACDKCEKKFGIRRTLILHQKTVHEGRKDFACDNCEKKFGYQSDLSKHQRTVHEGRKDYACDKCQQKFGQKSNLDLHQKTVHEGHKDYGCEKCEKKFGQKGNLLRHQRTVH</sequence>
<dbReference type="Pfam" id="PF00096">
    <property type="entry name" value="zf-C2H2"/>
    <property type="match status" value="9"/>
</dbReference>
<dbReference type="PROSITE" id="PS00028">
    <property type="entry name" value="ZINC_FINGER_C2H2_1"/>
    <property type="match status" value="12"/>
</dbReference>
<keyword evidence="5" id="KW-0862">Zinc</keyword>
<feature type="domain" description="C2H2-type" evidence="11">
    <location>
        <begin position="1666"/>
        <end position="1694"/>
    </location>
</feature>
<feature type="region of interest" description="Disordered" evidence="10">
    <location>
        <begin position="13"/>
        <end position="34"/>
    </location>
</feature>
<evidence type="ECO:0000256" key="2">
    <source>
        <dbReference type="ARBA" id="ARBA00022723"/>
    </source>
</evidence>
<feature type="domain" description="C2H2-type" evidence="11">
    <location>
        <begin position="1463"/>
        <end position="1491"/>
    </location>
</feature>
<dbReference type="GO" id="GO:0030674">
    <property type="term" value="F:protein-macromolecule adaptor activity"/>
    <property type="evidence" value="ECO:0007669"/>
    <property type="project" value="UniProtKB-ARBA"/>
</dbReference>
<feature type="region of interest" description="Disordered" evidence="10">
    <location>
        <begin position="124"/>
        <end position="216"/>
    </location>
</feature>
<evidence type="ECO:0000256" key="5">
    <source>
        <dbReference type="ARBA" id="ARBA00022833"/>
    </source>
</evidence>
<feature type="compositionally biased region" description="Low complexity" evidence="10">
    <location>
        <begin position="971"/>
        <end position="981"/>
    </location>
</feature>
<keyword evidence="4 9" id="KW-0863">Zinc-finger</keyword>
<feature type="domain" description="C2H2-type" evidence="11">
    <location>
        <begin position="1579"/>
        <end position="1607"/>
    </location>
</feature>
<feature type="domain" description="C2H2-type" evidence="11">
    <location>
        <begin position="1492"/>
        <end position="1520"/>
    </location>
</feature>
<dbReference type="InterPro" id="IPR013087">
    <property type="entry name" value="Znf_C2H2_type"/>
</dbReference>
<feature type="domain" description="C2H2-type" evidence="11">
    <location>
        <begin position="1521"/>
        <end position="1549"/>
    </location>
</feature>
<dbReference type="PANTHER" id="PTHR24377">
    <property type="entry name" value="IP01015P-RELATED"/>
    <property type="match status" value="1"/>
</dbReference>
<protein>
    <recommendedName>
        <fullName evidence="11">C2H2-type domain-containing protein</fullName>
    </recommendedName>
</protein>
<feature type="region of interest" description="Disordered" evidence="10">
    <location>
        <begin position="917"/>
        <end position="1005"/>
    </location>
</feature>
<evidence type="ECO:0000256" key="3">
    <source>
        <dbReference type="ARBA" id="ARBA00022737"/>
    </source>
</evidence>